<sequence>MSHTPSSTPRQPTLPSSGGLMGRSFIYRTAEKTDVRLTWARAKANLPLLSAQVAKLSNP</sequence>
<evidence type="ECO:0000256" key="1">
    <source>
        <dbReference type="SAM" id="MobiDB-lite"/>
    </source>
</evidence>
<evidence type="ECO:0000313" key="2">
    <source>
        <dbReference type="EMBL" id="EXU81948.1"/>
    </source>
</evidence>
<evidence type="ECO:0000313" key="3">
    <source>
        <dbReference type="Proteomes" id="UP000020766"/>
    </source>
</evidence>
<keyword evidence="3" id="KW-1185">Reference proteome</keyword>
<dbReference type="AlphaFoldDB" id="A0A014NR15"/>
<organism evidence="2 3">
    <name type="scientific">Comamonas aquatica DA1877</name>
    <dbReference type="NCBI Taxonomy" id="1457173"/>
    <lineage>
        <taxon>Bacteria</taxon>
        <taxon>Pseudomonadati</taxon>
        <taxon>Pseudomonadota</taxon>
        <taxon>Betaproteobacteria</taxon>
        <taxon>Burkholderiales</taxon>
        <taxon>Comamonadaceae</taxon>
        <taxon>Comamonas</taxon>
    </lineage>
</organism>
<comment type="caution">
    <text evidence="2">The sequence shown here is derived from an EMBL/GenBank/DDBJ whole genome shotgun (WGS) entry which is preliminary data.</text>
</comment>
<reference evidence="2 3" key="1">
    <citation type="submission" date="2014-01" db="EMBL/GenBank/DDBJ databases">
        <title>Interspecies Systems Biology Uncovers Metabolites Affecting C. elegans Gene Expression and Life History Traits.</title>
        <authorList>
            <person name="Watson E."/>
            <person name="Macneil L.T."/>
            <person name="Ritter A.D."/>
            <person name="Yilmaz L.S."/>
            <person name="Rosebrock A.P."/>
            <person name="Caudy A.A."/>
            <person name="Walhout A.J."/>
        </authorList>
    </citation>
    <scope>NUCLEOTIDE SEQUENCE [LARGE SCALE GENOMIC DNA]</scope>
    <source>
        <strain evidence="2 3">DA1877</strain>
    </source>
</reference>
<name>A0A014NR15_9BURK</name>
<dbReference type="EMBL" id="JBOK01000001">
    <property type="protein sequence ID" value="EXU81948.1"/>
    <property type="molecule type" value="Genomic_DNA"/>
</dbReference>
<feature type="compositionally biased region" description="Polar residues" evidence="1">
    <location>
        <begin position="1"/>
        <end position="16"/>
    </location>
</feature>
<dbReference type="RefSeq" id="WP_043377814.1">
    <property type="nucleotide sequence ID" value="NZ_JBOK01000001.1"/>
</dbReference>
<proteinExistence type="predicted"/>
<feature type="region of interest" description="Disordered" evidence="1">
    <location>
        <begin position="1"/>
        <end position="21"/>
    </location>
</feature>
<gene>
    <name evidence="2" type="ORF">AX13_00445</name>
</gene>
<accession>A0A014NR15</accession>
<dbReference type="PATRIC" id="fig|1457173.3.peg.87"/>
<protein>
    <submittedName>
        <fullName evidence="2">Uncharacterized protein</fullName>
    </submittedName>
</protein>
<dbReference type="Proteomes" id="UP000020766">
    <property type="component" value="Unassembled WGS sequence"/>
</dbReference>